<dbReference type="Proteomes" id="UP001596058">
    <property type="component" value="Unassembled WGS sequence"/>
</dbReference>
<dbReference type="InterPro" id="IPR052552">
    <property type="entry name" value="YeaO-like"/>
</dbReference>
<comment type="caution">
    <text evidence="1">The sequence shown here is derived from an EMBL/GenBank/DDBJ whole genome shotgun (WGS) entry which is preliminary data.</text>
</comment>
<proteinExistence type="predicted"/>
<dbReference type="PANTHER" id="PTHR36849:SF1">
    <property type="entry name" value="CYTOPLASMIC PROTEIN"/>
    <property type="match status" value="1"/>
</dbReference>
<dbReference type="EMBL" id="JBHSPA010000023">
    <property type="protein sequence ID" value="MFC5825862.1"/>
    <property type="molecule type" value="Genomic_DNA"/>
</dbReference>
<dbReference type="PANTHER" id="PTHR36849">
    <property type="entry name" value="CYTOPLASMIC PROTEIN-RELATED"/>
    <property type="match status" value="1"/>
</dbReference>
<name>A0ABW1CL21_9ACTN</name>
<reference evidence="2" key="1">
    <citation type="journal article" date="2019" name="Int. J. Syst. Evol. Microbiol.">
        <title>The Global Catalogue of Microorganisms (GCM) 10K type strain sequencing project: providing services to taxonomists for standard genome sequencing and annotation.</title>
        <authorList>
            <consortium name="The Broad Institute Genomics Platform"/>
            <consortium name="The Broad Institute Genome Sequencing Center for Infectious Disease"/>
            <person name="Wu L."/>
            <person name="Ma J."/>
        </authorList>
    </citation>
    <scope>NUCLEOTIDE SEQUENCE [LARGE SCALE GENOMIC DNA]</scope>
    <source>
        <strain evidence="2">CCUG 53903</strain>
    </source>
</reference>
<keyword evidence="2" id="KW-1185">Reference proteome</keyword>
<evidence type="ECO:0000313" key="2">
    <source>
        <dbReference type="Proteomes" id="UP001596058"/>
    </source>
</evidence>
<gene>
    <name evidence="1" type="ORF">ACFPZ3_18525</name>
</gene>
<dbReference type="Pfam" id="PF22752">
    <property type="entry name" value="DUF488-N3i"/>
    <property type="match status" value="1"/>
</dbReference>
<accession>A0ABW1CL21</accession>
<organism evidence="1 2">
    <name type="scientific">Nonomuraea insulae</name>
    <dbReference type="NCBI Taxonomy" id="1616787"/>
    <lineage>
        <taxon>Bacteria</taxon>
        <taxon>Bacillati</taxon>
        <taxon>Actinomycetota</taxon>
        <taxon>Actinomycetes</taxon>
        <taxon>Streptosporangiales</taxon>
        <taxon>Streptosporangiaceae</taxon>
        <taxon>Nonomuraea</taxon>
    </lineage>
</organism>
<protein>
    <submittedName>
        <fullName evidence="1">DUF488 domain-containing protein</fullName>
    </submittedName>
</protein>
<dbReference type="RefSeq" id="WP_379515377.1">
    <property type="nucleotide sequence ID" value="NZ_JBHSPA010000023.1"/>
</dbReference>
<evidence type="ECO:0000313" key="1">
    <source>
        <dbReference type="EMBL" id="MFC5825862.1"/>
    </source>
</evidence>
<sequence>MAGDNRIRVRRVYEEPTAEDGTRVLVDRLWPRGIEKADLNLDEWCKQVAPSAELRTWYHHDPDRFEEFSRRYRNELAYPERAQAVSHLRELAADGALTLLTSTKAAEISSAAVLAELIRR</sequence>